<name>A0A1I0CIN5_9FIRM</name>
<accession>A0A1I0CIN5</accession>
<dbReference type="EMBL" id="FOHU01000005">
    <property type="protein sequence ID" value="SET18827.1"/>
    <property type="molecule type" value="Genomic_DNA"/>
</dbReference>
<dbReference type="InterPro" id="IPR029151">
    <property type="entry name" value="Sensor-like_sf"/>
</dbReference>
<dbReference type="GO" id="GO:0006935">
    <property type="term" value="P:chemotaxis"/>
    <property type="evidence" value="ECO:0007669"/>
    <property type="project" value="InterPro"/>
</dbReference>
<dbReference type="InterPro" id="IPR004089">
    <property type="entry name" value="MCPsignal_dom"/>
</dbReference>
<dbReference type="GO" id="GO:0016020">
    <property type="term" value="C:membrane"/>
    <property type="evidence" value="ECO:0007669"/>
    <property type="project" value="InterPro"/>
</dbReference>
<dbReference type="InterPro" id="IPR033462">
    <property type="entry name" value="Cache_3-Cache_2"/>
</dbReference>
<evidence type="ECO:0000313" key="7">
    <source>
        <dbReference type="EMBL" id="SET18827.1"/>
    </source>
</evidence>
<evidence type="ECO:0000259" key="6">
    <source>
        <dbReference type="PROSITE" id="PS50111"/>
    </source>
</evidence>
<dbReference type="AlphaFoldDB" id="A0A1I0CIN5"/>
<organism evidence="7 8">
    <name type="scientific">Natronincola peptidivorans</name>
    <dbReference type="NCBI Taxonomy" id="426128"/>
    <lineage>
        <taxon>Bacteria</taxon>
        <taxon>Bacillati</taxon>
        <taxon>Bacillota</taxon>
        <taxon>Clostridia</taxon>
        <taxon>Peptostreptococcales</taxon>
        <taxon>Natronincolaceae</taxon>
        <taxon>Natronincola</taxon>
    </lineage>
</organism>
<dbReference type="SUPFAM" id="SSF103190">
    <property type="entry name" value="Sensory domain-like"/>
    <property type="match status" value="1"/>
</dbReference>
<keyword evidence="4" id="KW-0175">Coiled coil</keyword>
<feature type="coiled-coil region" evidence="4">
    <location>
        <begin position="334"/>
        <end position="361"/>
    </location>
</feature>
<dbReference type="RefSeq" id="WP_244272669.1">
    <property type="nucleotide sequence ID" value="NZ_FOHU01000005.1"/>
</dbReference>
<feature type="transmembrane region" description="Helical" evidence="5">
    <location>
        <begin position="197"/>
        <end position="217"/>
    </location>
</feature>
<evidence type="ECO:0000256" key="4">
    <source>
        <dbReference type="SAM" id="Coils"/>
    </source>
</evidence>
<dbReference type="PANTHER" id="PTHR32089">
    <property type="entry name" value="METHYL-ACCEPTING CHEMOTAXIS PROTEIN MCPB"/>
    <property type="match status" value="1"/>
</dbReference>
<dbReference type="Pfam" id="PF00015">
    <property type="entry name" value="MCPsignal"/>
    <property type="match status" value="1"/>
</dbReference>
<dbReference type="SMART" id="SM00283">
    <property type="entry name" value="MA"/>
    <property type="match status" value="1"/>
</dbReference>
<comment type="similarity">
    <text evidence="2">Belongs to the methyl-accepting chemotaxis (MCP) protein family.</text>
</comment>
<evidence type="ECO:0000256" key="5">
    <source>
        <dbReference type="SAM" id="Phobius"/>
    </source>
</evidence>
<dbReference type="PRINTS" id="PR00260">
    <property type="entry name" value="CHEMTRNSDUCR"/>
</dbReference>
<dbReference type="GO" id="GO:0007165">
    <property type="term" value="P:signal transduction"/>
    <property type="evidence" value="ECO:0007669"/>
    <property type="project" value="UniProtKB-KW"/>
</dbReference>
<dbReference type="Gene3D" id="1.10.287.950">
    <property type="entry name" value="Methyl-accepting chemotaxis protein"/>
    <property type="match status" value="1"/>
</dbReference>
<keyword evidence="8" id="KW-1185">Reference proteome</keyword>
<evidence type="ECO:0000256" key="1">
    <source>
        <dbReference type="ARBA" id="ARBA00023224"/>
    </source>
</evidence>
<dbReference type="InterPro" id="IPR004090">
    <property type="entry name" value="Chemotax_Me-accpt_rcpt"/>
</dbReference>
<dbReference type="PROSITE" id="PS50111">
    <property type="entry name" value="CHEMOTAXIS_TRANSDUC_2"/>
    <property type="match status" value="1"/>
</dbReference>
<keyword evidence="5" id="KW-0472">Membrane</keyword>
<keyword evidence="5" id="KW-1133">Transmembrane helix</keyword>
<evidence type="ECO:0000256" key="2">
    <source>
        <dbReference type="ARBA" id="ARBA00029447"/>
    </source>
</evidence>
<sequence>MKSIKSKLILLISLLVVVSSVAAVGIGLWNSTKTTNEIIETLYDEQLDGAGNVFISMIREEFGILNLNSQGELVDARGESIAERYRQLDQFSGDMDMVATIFKRAGSDFERVITSIINEEGRRAVGTVLDQEGNAYKAMVEGKEYIGEADILGGAYITKYIPMLDTNGNIIGVYFVGKPIEAVNNIVREGRDAAMKLFAGLVVLILLIATIMSYLIGNTIANPISALTAVVEKQGNLDFRFNKEAEVIKYMDRRDEIGIMTNALKVMEDNVRSFIHNTMNASEQIAASSEELTATSQQSAIASEEVARTIEEIAKGANEQAKDTEVSAGNVEEMGQLLQNNGEYTEELNEAIKEIDKQKEEGFHILKGLINKTKESSKASNEVYEVIVSNNESAEKIEKASSMIHSISDQTNLLALNAAIEAARAGEAGRGFAVVAEEIRKLAEETSNFTEEIKQVIEELKSKSHGAVKTMSETKHIVESQNESVKQTEEKFEMIASSIDATKTIIEKLNESAESMNSNKSNLVDLMQNLSAIAEENAAGTQEASASMEEQAASIEEIANASEELSKIAEELQVLISKFKI</sequence>
<gene>
    <name evidence="7" type="ORF">SAMN05660297_01663</name>
</gene>
<dbReference type="GO" id="GO:0004888">
    <property type="term" value="F:transmembrane signaling receptor activity"/>
    <property type="evidence" value="ECO:0007669"/>
    <property type="project" value="InterPro"/>
</dbReference>
<protein>
    <submittedName>
        <fullName evidence="7">Methyl-accepting chemotaxis protein</fullName>
    </submittedName>
</protein>
<dbReference type="PANTHER" id="PTHR32089:SF112">
    <property type="entry name" value="LYSOZYME-LIKE PROTEIN-RELATED"/>
    <property type="match status" value="1"/>
</dbReference>
<evidence type="ECO:0000256" key="3">
    <source>
        <dbReference type="PROSITE-ProRule" id="PRU00284"/>
    </source>
</evidence>
<proteinExistence type="inferred from homology"/>
<keyword evidence="1 3" id="KW-0807">Transducer</keyword>
<dbReference type="SUPFAM" id="SSF58104">
    <property type="entry name" value="Methyl-accepting chemotaxis protein (MCP) signaling domain"/>
    <property type="match status" value="1"/>
</dbReference>
<reference evidence="7 8" key="1">
    <citation type="submission" date="2016-10" db="EMBL/GenBank/DDBJ databases">
        <authorList>
            <person name="de Groot N.N."/>
        </authorList>
    </citation>
    <scope>NUCLEOTIDE SEQUENCE [LARGE SCALE GENOMIC DNA]</scope>
    <source>
        <strain evidence="7 8">DSM 18979</strain>
    </source>
</reference>
<dbReference type="Proteomes" id="UP000199568">
    <property type="component" value="Unassembled WGS sequence"/>
</dbReference>
<feature type="domain" description="Methyl-accepting transducer" evidence="6">
    <location>
        <begin position="295"/>
        <end position="552"/>
    </location>
</feature>
<evidence type="ECO:0000313" key="8">
    <source>
        <dbReference type="Proteomes" id="UP000199568"/>
    </source>
</evidence>
<keyword evidence="5" id="KW-0812">Transmembrane</keyword>
<dbReference type="Pfam" id="PF17201">
    <property type="entry name" value="Cache_3-Cache_2"/>
    <property type="match status" value="1"/>
</dbReference>
<dbReference type="STRING" id="426128.SAMN05660297_01663"/>
<feature type="coiled-coil region" evidence="4">
    <location>
        <begin position="499"/>
        <end position="526"/>
    </location>
</feature>